<evidence type="ECO:0000256" key="1">
    <source>
        <dbReference type="ARBA" id="ARBA00022737"/>
    </source>
</evidence>
<dbReference type="SUPFAM" id="SSF48452">
    <property type="entry name" value="TPR-like"/>
    <property type="match status" value="3"/>
</dbReference>
<comment type="caution">
    <text evidence="4">The sequence shown here is derived from an EMBL/GenBank/DDBJ whole genome shotgun (WGS) entry which is preliminary data.</text>
</comment>
<dbReference type="InterPro" id="IPR011990">
    <property type="entry name" value="TPR-like_helical_dom_sf"/>
</dbReference>
<dbReference type="Proteomes" id="UP000628017">
    <property type="component" value="Unassembled WGS sequence"/>
</dbReference>
<dbReference type="PANTHER" id="PTHR45586">
    <property type="entry name" value="TPR REPEAT-CONTAINING PROTEIN PA4667"/>
    <property type="match status" value="1"/>
</dbReference>
<dbReference type="Pfam" id="PF13432">
    <property type="entry name" value="TPR_16"/>
    <property type="match status" value="1"/>
</dbReference>
<dbReference type="Gene3D" id="1.25.40.10">
    <property type="entry name" value="Tetratricopeptide repeat domain"/>
    <property type="match status" value="6"/>
</dbReference>
<evidence type="ECO:0000313" key="5">
    <source>
        <dbReference type="Proteomes" id="UP000628017"/>
    </source>
</evidence>
<dbReference type="InterPro" id="IPR051012">
    <property type="entry name" value="CellSynth/LPSAsmb/PSIAsmb"/>
</dbReference>
<gene>
    <name evidence="4" type="ORF">GCM10011498_32670</name>
</gene>
<dbReference type="EMBL" id="BMKA01000006">
    <property type="protein sequence ID" value="GGA29016.1"/>
    <property type="molecule type" value="Genomic_DNA"/>
</dbReference>
<keyword evidence="5" id="KW-1185">Reference proteome</keyword>
<dbReference type="PANTHER" id="PTHR45586:SF1">
    <property type="entry name" value="LIPOPOLYSACCHARIDE ASSEMBLY PROTEIN B"/>
    <property type="match status" value="1"/>
</dbReference>
<organism evidence="4 5">
    <name type="scientific">Neptunicoccus cionae</name>
    <dbReference type="NCBI Taxonomy" id="2035344"/>
    <lineage>
        <taxon>Bacteria</taxon>
        <taxon>Pseudomonadati</taxon>
        <taxon>Pseudomonadota</taxon>
        <taxon>Alphaproteobacteria</taxon>
        <taxon>Rhodobacterales</taxon>
        <taxon>Paracoccaceae</taxon>
        <taxon>Neptunicoccus</taxon>
    </lineage>
</organism>
<evidence type="ECO:0000313" key="4">
    <source>
        <dbReference type="EMBL" id="GGA29016.1"/>
    </source>
</evidence>
<dbReference type="SMART" id="SM00028">
    <property type="entry name" value="TPR"/>
    <property type="match status" value="7"/>
</dbReference>
<dbReference type="AlphaFoldDB" id="A0A916VSZ7"/>
<evidence type="ECO:0000256" key="3">
    <source>
        <dbReference type="PROSITE-ProRule" id="PRU00339"/>
    </source>
</evidence>
<accession>A0A916VSZ7</accession>
<proteinExistence type="predicted"/>
<keyword evidence="2 3" id="KW-0802">TPR repeat</keyword>
<evidence type="ECO:0000256" key="2">
    <source>
        <dbReference type="ARBA" id="ARBA00022803"/>
    </source>
</evidence>
<reference evidence="4" key="1">
    <citation type="journal article" date="2014" name="Int. J. Syst. Evol. Microbiol.">
        <title>Complete genome sequence of Corynebacterium casei LMG S-19264T (=DSM 44701T), isolated from a smear-ripened cheese.</title>
        <authorList>
            <consortium name="US DOE Joint Genome Institute (JGI-PGF)"/>
            <person name="Walter F."/>
            <person name="Albersmeier A."/>
            <person name="Kalinowski J."/>
            <person name="Ruckert C."/>
        </authorList>
    </citation>
    <scope>NUCLEOTIDE SEQUENCE</scope>
    <source>
        <strain evidence="4">CGMCC 1.15880</strain>
    </source>
</reference>
<evidence type="ECO:0008006" key="6">
    <source>
        <dbReference type="Google" id="ProtNLM"/>
    </source>
</evidence>
<dbReference type="PROSITE" id="PS50005">
    <property type="entry name" value="TPR"/>
    <property type="match status" value="1"/>
</dbReference>
<feature type="repeat" description="TPR" evidence="3">
    <location>
        <begin position="755"/>
        <end position="788"/>
    </location>
</feature>
<keyword evidence="1" id="KW-0677">Repeat</keyword>
<protein>
    <recommendedName>
        <fullName evidence="6">Tetratricopeptide repeat-like domain-containing protein</fullName>
    </recommendedName>
</protein>
<reference evidence="4" key="2">
    <citation type="submission" date="2020-09" db="EMBL/GenBank/DDBJ databases">
        <authorList>
            <person name="Sun Q."/>
            <person name="Zhou Y."/>
        </authorList>
    </citation>
    <scope>NUCLEOTIDE SEQUENCE</scope>
    <source>
        <strain evidence="4">CGMCC 1.15880</strain>
    </source>
</reference>
<dbReference type="RefSeq" id="WP_188677889.1">
    <property type="nucleotide sequence ID" value="NZ_BMKA01000006.1"/>
</dbReference>
<sequence>MLRYMRVFLLLITVVTLTACKSPEEKAESFYQSGLSLMEAGDLDRAAIEFLNVFQHNNLHKDARRKLADIRLGQGNFGAAYGQYLRLIEQYPDTPEVRLILARVALDTNNWDEARRHGEAAIALVPEDPEAQALAAAFQYRDAEDAKARARAAGLASELLAADASDEVSRRVVIDHLLRSDTPYDAMAEIERALERDPQSYPYNTLRLRLLNQVQDTLGIGQQLKRMVALYPDDQDLSRTLIHWYLAQGNLTDAEDYLRQLAGDITANPAGHISVIQLIQSSQGPEAAQAELNRLAKANADNANADIYRTLSAMITFDSGNRDSAISIIEDIAANAEPSEQTWRIRNILARLLIATNNHVGARAQIETVLTEDSSNVDALKLRAAWAIDDDRAAEAIVDLRTALGQQPRDAEILTLMAQAHEREGAQALAGERLALAVDVSGAGPEESLRYAAFLLRNGRTPAARSILTDARNANPGHVSVLTELAKVLVTEEAWVPAQDLANELRTLNDTAAQKAAISLQTALLLSQNRSQDGLVFLQEQIAQGNADTTAIAQVVQIQWLSGNVKAARIYLEEALENDPRNGTLRMLGATLHAISGEFAEAEAEFRELIEEFPQSEEPVLRLYNLLISTNRAEEAGAIIDAALTAQPQSLNLLWVRAGELEKSGNIDAAIGLYEQIYAANTNAVTIANNLASLIATHKDDTDSLKRAATIAKRLRDSDIPPFQDTYGWIAFRLGNFEEAKNYLEPAATGLPDDPLVQFHLGMAYAALGEMDQARKVLTRAIELAGDSALPQFDTARQQLQELGG</sequence>
<dbReference type="Pfam" id="PF14559">
    <property type="entry name" value="TPR_19"/>
    <property type="match status" value="2"/>
</dbReference>
<dbReference type="InterPro" id="IPR019734">
    <property type="entry name" value="TPR_rpt"/>
</dbReference>
<name>A0A916VSZ7_9RHOB</name>
<dbReference type="PROSITE" id="PS51257">
    <property type="entry name" value="PROKAR_LIPOPROTEIN"/>
    <property type="match status" value="1"/>
</dbReference>